<dbReference type="InterPro" id="IPR034683">
    <property type="entry name" value="IspD/TarI"/>
</dbReference>
<proteinExistence type="inferred from homology"/>
<keyword evidence="6" id="KW-0414">Isoprene biosynthesis</keyword>
<keyword evidence="5" id="KW-0548">Nucleotidyltransferase</keyword>
<dbReference type="GO" id="GO:0050518">
    <property type="term" value="F:2-C-methyl-D-erythritol 4-phosphate cytidylyltransferase activity"/>
    <property type="evidence" value="ECO:0007669"/>
    <property type="project" value="UniProtKB-EC"/>
</dbReference>
<dbReference type="SUPFAM" id="SSF53448">
    <property type="entry name" value="Nucleotide-diphospho-sugar transferases"/>
    <property type="match status" value="1"/>
</dbReference>
<dbReference type="Gene3D" id="3.90.550.10">
    <property type="entry name" value="Spore Coat Polysaccharide Biosynthesis Protein SpsA, Chain A"/>
    <property type="match status" value="1"/>
</dbReference>
<protein>
    <recommendedName>
        <fullName evidence="3">2-C-methyl-D-erythritol 4-phosphate cytidylyltransferase</fullName>
        <ecNumber evidence="3">2.7.7.60</ecNumber>
    </recommendedName>
</protein>
<organism evidence="7">
    <name type="scientific">marine metagenome</name>
    <dbReference type="NCBI Taxonomy" id="408172"/>
    <lineage>
        <taxon>unclassified sequences</taxon>
        <taxon>metagenomes</taxon>
        <taxon>ecological metagenomes</taxon>
    </lineage>
</organism>
<reference evidence="7" key="1">
    <citation type="submission" date="2018-05" db="EMBL/GenBank/DDBJ databases">
        <authorList>
            <person name="Lanie J.A."/>
            <person name="Ng W.-L."/>
            <person name="Kazmierczak K.M."/>
            <person name="Andrzejewski T.M."/>
            <person name="Davidsen T.M."/>
            <person name="Wayne K.J."/>
            <person name="Tettelin H."/>
            <person name="Glass J.I."/>
            <person name="Rusch D."/>
            <person name="Podicherti R."/>
            <person name="Tsui H.-C.T."/>
            <person name="Winkler M.E."/>
        </authorList>
    </citation>
    <scope>NUCLEOTIDE SEQUENCE</scope>
</reference>
<evidence type="ECO:0000256" key="4">
    <source>
        <dbReference type="ARBA" id="ARBA00022679"/>
    </source>
</evidence>
<dbReference type="PROSITE" id="PS01295">
    <property type="entry name" value="ISPD"/>
    <property type="match status" value="1"/>
</dbReference>
<evidence type="ECO:0000313" key="7">
    <source>
        <dbReference type="EMBL" id="SVC55705.1"/>
    </source>
</evidence>
<comment type="pathway">
    <text evidence="1">Isoprenoid biosynthesis; isopentenyl diphosphate biosynthesis via DXP pathway; isopentenyl diphosphate from 1-deoxy-D-xylulose 5-phosphate: step 2/6.</text>
</comment>
<evidence type="ECO:0000256" key="5">
    <source>
        <dbReference type="ARBA" id="ARBA00022695"/>
    </source>
</evidence>
<evidence type="ECO:0000256" key="2">
    <source>
        <dbReference type="ARBA" id="ARBA00009789"/>
    </source>
</evidence>
<dbReference type="EMBL" id="UINC01097739">
    <property type="protein sequence ID" value="SVC55705.1"/>
    <property type="molecule type" value="Genomic_DNA"/>
</dbReference>
<dbReference type="CDD" id="cd02516">
    <property type="entry name" value="CDP-ME_synthetase"/>
    <property type="match status" value="1"/>
</dbReference>
<dbReference type="InterPro" id="IPR018294">
    <property type="entry name" value="ISPD_synthase_CS"/>
</dbReference>
<dbReference type="AlphaFoldDB" id="A0A382N5V9"/>
<dbReference type="GO" id="GO:0019288">
    <property type="term" value="P:isopentenyl diphosphate biosynthetic process, methylerythritol 4-phosphate pathway"/>
    <property type="evidence" value="ECO:0007669"/>
    <property type="project" value="UniProtKB-UniPathway"/>
</dbReference>
<dbReference type="InterPro" id="IPR050088">
    <property type="entry name" value="IspD/TarI_cytidylyltransf_bact"/>
</dbReference>
<dbReference type="InterPro" id="IPR001228">
    <property type="entry name" value="IspD"/>
</dbReference>
<dbReference type="PANTHER" id="PTHR32125:SF4">
    <property type="entry name" value="2-C-METHYL-D-ERYTHRITOL 4-PHOSPHATE CYTIDYLYLTRANSFERASE, CHLOROPLASTIC"/>
    <property type="match status" value="1"/>
</dbReference>
<evidence type="ECO:0000256" key="1">
    <source>
        <dbReference type="ARBA" id="ARBA00004787"/>
    </source>
</evidence>
<dbReference type="EC" id="2.7.7.60" evidence="3"/>
<evidence type="ECO:0000256" key="3">
    <source>
        <dbReference type="ARBA" id="ARBA00012526"/>
    </source>
</evidence>
<sequence length="186" mass="20953">MSVAALIVAAGRGSRLKGNIAKQYLALNNNTILRETVKNFTEHPQVDYVTVVINRKDLNLYKKSIKNLKVTNPVEGGKTRQDSVRLGLNSLKKIFPKKVLIHDAARPFIEKKYITKIISELDKKPGAVLAIPVTDTLKLFKKKSNALITISRKNIVQSQTPQGFHYDKIRKAHNNFTKYRVTDDAA</sequence>
<name>A0A382N5V9_9ZZZZ</name>
<dbReference type="InterPro" id="IPR029044">
    <property type="entry name" value="Nucleotide-diphossugar_trans"/>
</dbReference>
<dbReference type="PANTHER" id="PTHR32125">
    <property type="entry name" value="2-C-METHYL-D-ERYTHRITOL 4-PHOSPHATE CYTIDYLYLTRANSFERASE, CHLOROPLASTIC"/>
    <property type="match status" value="1"/>
</dbReference>
<evidence type="ECO:0000256" key="6">
    <source>
        <dbReference type="ARBA" id="ARBA00023229"/>
    </source>
</evidence>
<feature type="non-terminal residue" evidence="7">
    <location>
        <position position="186"/>
    </location>
</feature>
<dbReference type="Pfam" id="PF01128">
    <property type="entry name" value="IspD"/>
    <property type="match status" value="1"/>
</dbReference>
<dbReference type="UniPathway" id="UPA00056">
    <property type="reaction ID" value="UER00093"/>
</dbReference>
<accession>A0A382N5V9</accession>
<comment type="similarity">
    <text evidence="2">Belongs to the IspD/TarI cytidylyltransferase family. IspD subfamily.</text>
</comment>
<gene>
    <name evidence="7" type="ORF">METZ01_LOCUS308559</name>
</gene>
<keyword evidence="4" id="KW-0808">Transferase</keyword>
<dbReference type="NCBIfam" id="TIGR00453">
    <property type="entry name" value="ispD"/>
    <property type="match status" value="1"/>
</dbReference>